<keyword evidence="7 9" id="KW-0811">Translocation</keyword>
<evidence type="ECO:0000256" key="3">
    <source>
        <dbReference type="ARBA" id="ARBA00022475"/>
    </source>
</evidence>
<keyword evidence="5 9" id="KW-0653">Protein transport</keyword>
<dbReference type="GO" id="GO:0005886">
    <property type="term" value="C:plasma membrane"/>
    <property type="evidence" value="ECO:0007669"/>
    <property type="project" value="UniProtKB-SubCell"/>
</dbReference>
<organism evidence="10">
    <name type="scientific">Caldithrix abyssi</name>
    <dbReference type="NCBI Taxonomy" id="187145"/>
    <lineage>
        <taxon>Bacteria</taxon>
        <taxon>Pseudomonadati</taxon>
        <taxon>Calditrichota</taxon>
        <taxon>Calditrichia</taxon>
        <taxon>Calditrichales</taxon>
        <taxon>Calditrichaceae</taxon>
        <taxon>Caldithrix</taxon>
    </lineage>
</organism>
<dbReference type="HAMAP" id="MF_00422">
    <property type="entry name" value="SecE"/>
    <property type="match status" value="1"/>
</dbReference>
<accession>A0A7V5PNC9</accession>
<evidence type="ECO:0000256" key="7">
    <source>
        <dbReference type="ARBA" id="ARBA00023010"/>
    </source>
</evidence>
<keyword evidence="6 9" id="KW-1133">Transmembrane helix</keyword>
<evidence type="ECO:0000256" key="9">
    <source>
        <dbReference type="HAMAP-Rule" id="MF_00422"/>
    </source>
</evidence>
<dbReference type="Gene3D" id="1.20.5.1030">
    <property type="entry name" value="Preprotein translocase secy subunit"/>
    <property type="match status" value="1"/>
</dbReference>
<dbReference type="InterPro" id="IPR038379">
    <property type="entry name" value="SecE_sf"/>
</dbReference>
<dbReference type="PANTHER" id="PTHR33910">
    <property type="entry name" value="PROTEIN TRANSLOCASE SUBUNIT SECE"/>
    <property type="match status" value="1"/>
</dbReference>
<dbReference type="GO" id="GO:0008320">
    <property type="term" value="F:protein transmembrane transporter activity"/>
    <property type="evidence" value="ECO:0007669"/>
    <property type="project" value="UniProtKB-UniRule"/>
</dbReference>
<dbReference type="PANTHER" id="PTHR33910:SF1">
    <property type="entry name" value="PROTEIN TRANSLOCASE SUBUNIT SECE"/>
    <property type="match status" value="1"/>
</dbReference>
<evidence type="ECO:0000256" key="5">
    <source>
        <dbReference type="ARBA" id="ARBA00022927"/>
    </source>
</evidence>
<evidence type="ECO:0000256" key="1">
    <source>
        <dbReference type="ARBA" id="ARBA00004370"/>
    </source>
</evidence>
<gene>
    <name evidence="9 10" type="primary">secE</name>
    <name evidence="10" type="ORF">ENJ89_03630</name>
</gene>
<keyword evidence="3 9" id="KW-1003">Cell membrane</keyword>
<comment type="subcellular location">
    <subcellularLocation>
        <location evidence="9">Cell membrane</location>
        <topology evidence="9">Single-pass membrane protein</topology>
    </subcellularLocation>
    <subcellularLocation>
        <location evidence="1">Membrane</location>
    </subcellularLocation>
</comment>
<keyword evidence="2 9" id="KW-0813">Transport</keyword>
<name>A0A7V5PNC9_CALAY</name>
<evidence type="ECO:0000256" key="2">
    <source>
        <dbReference type="ARBA" id="ARBA00022448"/>
    </source>
</evidence>
<reference evidence="10" key="1">
    <citation type="journal article" date="2020" name="mSystems">
        <title>Genome- and Community-Level Interaction Insights into Carbon Utilization and Element Cycling Functions of Hydrothermarchaeota in Hydrothermal Sediment.</title>
        <authorList>
            <person name="Zhou Z."/>
            <person name="Liu Y."/>
            <person name="Xu W."/>
            <person name="Pan J."/>
            <person name="Luo Z.H."/>
            <person name="Li M."/>
        </authorList>
    </citation>
    <scope>NUCLEOTIDE SEQUENCE [LARGE SCALE GENOMIC DNA]</scope>
    <source>
        <strain evidence="10">HyVt-527</strain>
    </source>
</reference>
<evidence type="ECO:0000256" key="6">
    <source>
        <dbReference type="ARBA" id="ARBA00022989"/>
    </source>
</evidence>
<dbReference type="NCBIfam" id="TIGR00964">
    <property type="entry name" value="secE_bact"/>
    <property type="match status" value="1"/>
</dbReference>
<comment type="caution">
    <text evidence="10">The sequence shown here is derived from an EMBL/GenBank/DDBJ whole genome shotgun (WGS) entry which is preliminary data.</text>
</comment>
<dbReference type="GO" id="GO:0006605">
    <property type="term" value="P:protein targeting"/>
    <property type="evidence" value="ECO:0007669"/>
    <property type="project" value="UniProtKB-UniRule"/>
</dbReference>
<comment type="subunit">
    <text evidence="9">Component of the Sec protein translocase complex. Heterotrimer consisting of SecY, SecE and SecG subunits. The heterotrimers can form oligomers, although 1 heterotrimer is thought to be able to translocate proteins. Interacts with the ribosome. Interacts with SecDF, and other proteins may be involved. Interacts with SecA.</text>
</comment>
<evidence type="ECO:0000256" key="4">
    <source>
        <dbReference type="ARBA" id="ARBA00022692"/>
    </source>
</evidence>
<comment type="similarity">
    <text evidence="9">Belongs to the SecE/SEC61-gamma family.</text>
</comment>
<comment type="function">
    <text evidence="9">Essential subunit of the Sec protein translocation channel SecYEG. Clamps together the 2 halves of SecY. May contact the channel plug during translocation.</text>
</comment>
<dbReference type="Proteomes" id="UP000886124">
    <property type="component" value="Unassembled WGS sequence"/>
</dbReference>
<feature type="transmembrane region" description="Helical" evidence="9">
    <location>
        <begin position="31"/>
        <end position="52"/>
    </location>
</feature>
<dbReference type="InterPro" id="IPR001901">
    <property type="entry name" value="Translocase_SecE/Sec61-g"/>
</dbReference>
<keyword evidence="4 9" id="KW-0812">Transmembrane</keyword>
<dbReference type="GO" id="GO:0065002">
    <property type="term" value="P:intracellular protein transmembrane transport"/>
    <property type="evidence" value="ECO:0007669"/>
    <property type="project" value="UniProtKB-UniRule"/>
</dbReference>
<dbReference type="EMBL" id="DROD01000244">
    <property type="protein sequence ID" value="HHJ52263.1"/>
    <property type="molecule type" value="Genomic_DNA"/>
</dbReference>
<evidence type="ECO:0000256" key="8">
    <source>
        <dbReference type="ARBA" id="ARBA00023136"/>
    </source>
</evidence>
<dbReference type="GO" id="GO:0043952">
    <property type="term" value="P:protein transport by the Sec complex"/>
    <property type="evidence" value="ECO:0007669"/>
    <property type="project" value="UniProtKB-UniRule"/>
</dbReference>
<dbReference type="PROSITE" id="PS01067">
    <property type="entry name" value="SECE_SEC61G"/>
    <property type="match status" value="1"/>
</dbReference>
<dbReference type="AlphaFoldDB" id="A0A7V5PNC9"/>
<sequence length="60" mass="6987">MIKKIQQFIEDVQNEMSKVSWPTHQELVNSTLIVVVVSILFTVFIFLSDIVISKVVEFLY</sequence>
<evidence type="ECO:0000313" key="10">
    <source>
        <dbReference type="EMBL" id="HHJ52263.1"/>
    </source>
</evidence>
<dbReference type="GO" id="GO:0009306">
    <property type="term" value="P:protein secretion"/>
    <property type="evidence" value="ECO:0007669"/>
    <property type="project" value="UniProtKB-UniRule"/>
</dbReference>
<protein>
    <recommendedName>
        <fullName evidence="9">Protein translocase subunit SecE</fullName>
    </recommendedName>
</protein>
<proteinExistence type="inferred from homology"/>
<dbReference type="InterPro" id="IPR005807">
    <property type="entry name" value="SecE_bac"/>
</dbReference>
<keyword evidence="8 9" id="KW-0472">Membrane</keyword>
<dbReference type="Pfam" id="PF00584">
    <property type="entry name" value="SecE"/>
    <property type="match status" value="1"/>
</dbReference>